<dbReference type="InterPro" id="IPR000594">
    <property type="entry name" value="ThiF_NAD_FAD-bd"/>
</dbReference>
<accession>A0A921AVC1</accession>
<keyword evidence="2" id="KW-0548">Nucleotidyltransferase</keyword>
<protein>
    <submittedName>
        <fullName evidence="2">ThiF family adenylyltransferase</fullName>
    </submittedName>
</protein>
<dbReference type="Pfam" id="PF00899">
    <property type="entry name" value="ThiF"/>
    <property type="match status" value="1"/>
</dbReference>
<dbReference type="Proteomes" id="UP000698963">
    <property type="component" value="Unassembled WGS sequence"/>
</dbReference>
<name>A0A921AVC1_9BACT</name>
<dbReference type="AlphaFoldDB" id="A0A921AVC1"/>
<dbReference type="GO" id="GO:0016779">
    <property type="term" value="F:nucleotidyltransferase activity"/>
    <property type="evidence" value="ECO:0007669"/>
    <property type="project" value="UniProtKB-KW"/>
</dbReference>
<sequence>MGAFPGRERLLLLLAPFLQYAGDGLVVSSAGIRLLAKEIQLSEREVMISLLRQDIWPLRLVRGKGSFRAEDIARLMSLRILIAGCGGLGGTAAELLARMGAGSLILCDPDAFEESNLNRQSFCTEKTLGRPKVEACRAGLLDIAPYMDIEALAVTLDEQNLPPLLHRVDLVIDCLDSVAKKKMLEKAAWETGIPCVHGAVSRSEGFALFDRDIPLPCALLYQGREEQTLEHTPMDAHALTVTGTSCLMLSLLMRRIRGKKNGDGQLFHFDISIPELETFTFKSGPATRDSSF</sequence>
<comment type="caution">
    <text evidence="2">The sequence shown here is derived from an EMBL/GenBank/DDBJ whole genome shotgun (WGS) entry which is preliminary data.</text>
</comment>
<dbReference type="PANTHER" id="PTHR43267:SF3">
    <property type="entry name" value="THIF PROTEIN"/>
    <property type="match status" value="1"/>
</dbReference>
<keyword evidence="2" id="KW-0808">Transferase</keyword>
<evidence type="ECO:0000313" key="3">
    <source>
        <dbReference type="Proteomes" id="UP000698963"/>
    </source>
</evidence>
<dbReference type="SUPFAM" id="SSF69572">
    <property type="entry name" value="Activating enzymes of the ubiquitin-like proteins"/>
    <property type="match status" value="1"/>
</dbReference>
<dbReference type="InterPro" id="IPR045886">
    <property type="entry name" value="ThiF/MoeB/HesA"/>
</dbReference>
<dbReference type="Gene3D" id="3.40.50.720">
    <property type="entry name" value="NAD(P)-binding Rossmann-like Domain"/>
    <property type="match status" value="1"/>
</dbReference>
<dbReference type="GO" id="GO:0061504">
    <property type="term" value="P:cyclic threonylcarbamoyladenosine biosynthetic process"/>
    <property type="evidence" value="ECO:0007669"/>
    <property type="project" value="TreeGrafter"/>
</dbReference>
<dbReference type="PANTHER" id="PTHR43267">
    <property type="entry name" value="TRNA THREONYLCARBAMOYLADENOSINE DEHYDRATASE"/>
    <property type="match status" value="1"/>
</dbReference>
<feature type="domain" description="THIF-type NAD/FAD binding fold" evidence="1">
    <location>
        <begin position="67"/>
        <end position="277"/>
    </location>
</feature>
<evidence type="ECO:0000259" key="1">
    <source>
        <dbReference type="Pfam" id="PF00899"/>
    </source>
</evidence>
<dbReference type="RefSeq" id="WP_304121003.1">
    <property type="nucleotide sequence ID" value="NZ_DYZA01000055.1"/>
</dbReference>
<gene>
    <name evidence="2" type="ORF">K8W16_02925</name>
</gene>
<evidence type="ECO:0000313" key="2">
    <source>
        <dbReference type="EMBL" id="HJD96586.1"/>
    </source>
</evidence>
<dbReference type="InterPro" id="IPR035985">
    <property type="entry name" value="Ubiquitin-activating_enz"/>
</dbReference>
<dbReference type="EMBL" id="DYZA01000055">
    <property type="protein sequence ID" value="HJD96586.1"/>
    <property type="molecule type" value="Genomic_DNA"/>
</dbReference>
<proteinExistence type="predicted"/>
<dbReference type="GO" id="GO:0061503">
    <property type="term" value="F:tRNA threonylcarbamoyladenosine dehydratase"/>
    <property type="evidence" value="ECO:0007669"/>
    <property type="project" value="TreeGrafter"/>
</dbReference>
<reference evidence="2" key="2">
    <citation type="submission" date="2021-09" db="EMBL/GenBank/DDBJ databases">
        <authorList>
            <person name="Gilroy R."/>
        </authorList>
    </citation>
    <scope>NUCLEOTIDE SEQUENCE</scope>
    <source>
        <strain evidence="2">ChiGjej2B2-19336</strain>
    </source>
</reference>
<organism evidence="2 3">
    <name type="scientific">Mailhella massiliensis</name>
    <dbReference type="NCBI Taxonomy" id="1903261"/>
    <lineage>
        <taxon>Bacteria</taxon>
        <taxon>Pseudomonadati</taxon>
        <taxon>Thermodesulfobacteriota</taxon>
        <taxon>Desulfovibrionia</taxon>
        <taxon>Desulfovibrionales</taxon>
        <taxon>Desulfovibrionaceae</taxon>
        <taxon>Mailhella</taxon>
    </lineage>
</organism>
<reference evidence="2" key="1">
    <citation type="journal article" date="2021" name="PeerJ">
        <title>Extensive microbial diversity within the chicken gut microbiome revealed by metagenomics and culture.</title>
        <authorList>
            <person name="Gilroy R."/>
            <person name="Ravi A."/>
            <person name="Getino M."/>
            <person name="Pursley I."/>
            <person name="Horton D.L."/>
            <person name="Alikhan N.F."/>
            <person name="Baker D."/>
            <person name="Gharbi K."/>
            <person name="Hall N."/>
            <person name="Watson M."/>
            <person name="Adriaenssens E.M."/>
            <person name="Foster-Nyarko E."/>
            <person name="Jarju S."/>
            <person name="Secka A."/>
            <person name="Antonio M."/>
            <person name="Oren A."/>
            <person name="Chaudhuri R.R."/>
            <person name="La Ragione R."/>
            <person name="Hildebrand F."/>
            <person name="Pallen M.J."/>
        </authorList>
    </citation>
    <scope>NUCLEOTIDE SEQUENCE</scope>
    <source>
        <strain evidence="2">ChiGjej2B2-19336</strain>
    </source>
</reference>
<dbReference type="GO" id="GO:0008641">
    <property type="term" value="F:ubiquitin-like modifier activating enzyme activity"/>
    <property type="evidence" value="ECO:0007669"/>
    <property type="project" value="InterPro"/>
</dbReference>